<keyword evidence="3" id="KW-1185">Reference proteome</keyword>
<feature type="transmembrane region" description="Helical" evidence="1">
    <location>
        <begin position="62"/>
        <end position="81"/>
    </location>
</feature>
<dbReference type="Proteomes" id="UP001500507">
    <property type="component" value="Unassembled WGS sequence"/>
</dbReference>
<dbReference type="EMBL" id="BAAAFG010000016">
    <property type="protein sequence ID" value="GAA0873418.1"/>
    <property type="molecule type" value="Genomic_DNA"/>
</dbReference>
<proteinExistence type="predicted"/>
<protein>
    <submittedName>
        <fullName evidence="2">Uncharacterized protein</fullName>
    </submittedName>
</protein>
<evidence type="ECO:0000313" key="2">
    <source>
        <dbReference type="EMBL" id="GAA0873418.1"/>
    </source>
</evidence>
<comment type="caution">
    <text evidence="2">The sequence shown here is derived from an EMBL/GenBank/DDBJ whole genome shotgun (WGS) entry which is preliminary data.</text>
</comment>
<feature type="transmembrane region" description="Helical" evidence="1">
    <location>
        <begin position="33"/>
        <end position="56"/>
    </location>
</feature>
<name>A0ABN1MKH9_9FLAO</name>
<reference evidence="2 3" key="1">
    <citation type="journal article" date="2019" name="Int. J. Syst. Evol. Microbiol.">
        <title>The Global Catalogue of Microorganisms (GCM) 10K type strain sequencing project: providing services to taxonomists for standard genome sequencing and annotation.</title>
        <authorList>
            <consortium name="The Broad Institute Genomics Platform"/>
            <consortium name="The Broad Institute Genome Sequencing Center for Infectious Disease"/>
            <person name="Wu L."/>
            <person name="Ma J."/>
        </authorList>
    </citation>
    <scope>NUCLEOTIDE SEQUENCE [LARGE SCALE GENOMIC DNA]</scope>
    <source>
        <strain evidence="2 3">JCM 16082</strain>
    </source>
</reference>
<keyword evidence="1" id="KW-0472">Membrane</keyword>
<keyword evidence="1" id="KW-1133">Transmembrane helix</keyword>
<evidence type="ECO:0000313" key="3">
    <source>
        <dbReference type="Proteomes" id="UP001500507"/>
    </source>
</evidence>
<gene>
    <name evidence="2" type="ORF">GCM10009117_25650</name>
</gene>
<keyword evidence="1" id="KW-0812">Transmembrane</keyword>
<accession>A0ABN1MKH9</accession>
<evidence type="ECO:0000256" key="1">
    <source>
        <dbReference type="SAM" id="Phobius"/>
    </source>
</evidence>
<dbReference type="RefSeq" id="WP_343768417.1">
    <property type="nucleotide sequence ID" value="NZ_BAAAFG010000016.1"/>
</dbReference>
<feature type="transmembrane region" description="Helical" evidence="1">
    <location>
        <begin position="111"/>
        <end position="132"/>
    </location>
</feature>
<organism evidence="2 3">
    <name type="scientific">Gangjinia marincola</name>
    <dbReference type="NCBI Taxonomy" id="578463"/>
    <lineage>
        <taxon>Bacteria</taxon>
        <taxon>Pseudomonadati</taxon>
        <taxon>Bacteroidota</taxon>
        <taxon>Flavobacteriia</taxon>
        <taxon>Flavobacteriales</taxon>
        <taxon>Flavobacteriaceae</taxon>
        <taxon>Gangjinia</taxon>
    </lineage>
</organism>
<sequence length="138" mass="16107">MFKFLFKRLLAANYSAARWLVNKKMPERIIPSTLHFVSAPLTFIAAGIYFALIGSINYQFESYIPILIGLGIVMLGLGYIIEKKAKKMLFDFNIQEEYEMLDKSERNKRNLLAFLFFWGCFALFFYLSITYAQGYLVH</sequence>